<evidence type="ECO:0000313" key="10">
    <source>
        <dbReference type="Proteomes" id="UP000256695"/>
    </source>
</evidence>
<keyword evidence="6 8" id="KW-0413">Isomerase</keyword>
<dbReference type="GO" id="GO:0097367">
    <property type="term" value="F:carbohydrate derivative binding"/>
    <property type="evidence" value="ECO:0007669"/>
    <property type="project" value="InterPro"/>
</dbReference>
<dbReference type="EC" id="5.3.1.9" evidence="3 8"/>
<dbReference type="GO" id="GO:0006096">
    <property type="term" value="P:glycolytic process"/>
    <property type="evidence" value="ECO:0007669"/>
    <property type="project" value="UniProtKB-UniPathway"/>
</dbReference>
<dbReference type="InterPro" id="IPR035476">
    <property type="entry name" value="SIS_PGI_1"/>
</dbReference>
<comment type="pathway">
    <text evidence="1 8">Carbohydrate degradation; glycolysis; D-glyceraldehyde 3-phosphate and glycerone phosphate from D-glucose: step 2/4.</text>
</comment>
<name>A0A3D8JBV9_9HELI</name>
<dbReference type="InterPro" id="IPR035482">
    <property type="entry name" value="SIS_PGI_2"/>
</dbReference>
<protein>
    <recommendedName>
        <fullName evidence="3 8">Glucose-6-phosphate isomerase</fullName>
        <ecNumber evidence="3 8">5.3.1.9</ecNumber>
    </recommendedName>
</protein>
<dbReference type="AlphaFoldDB" id="A0A3D8JBV9"/>
<organism evidence="9 10">
    <name type="scientific">Helicobacter anseris</name>
    <dbReference type="NCBI Taxonomy" id="375926"/>
    <lineage>
        <taxon>Bacteria</taxon>
        <taxon>Pseudomonadati</taxon>
        <taxon>Campylobacterota</taxon>
        <taxon>Epsilonproteobacteria</taxon>
        <taxon>Campylobacterales</taxon>
        <taxon>Helicobacteraceae</taxon>
        <taxon>Helicobacter</taxon>
    </lineage>
</organism>
<dbReference type="GO" id="GO:0051156">
    <property type="term" value="P:glucose 6-phosphate metabolic process"/>
    <property type="evidence" value="ECO:0007669"/>
    <property type="project" value="TreeGrafter"/>
</dbReference>
<evidence type="ECO:0000256" key="3">
    <source>
        <dbReference type="ARBA" id="ARBA00011952"/>
    </source>
</evidence>
<dbReference type="Proteomes" id="UP000256695">
    <property type="component" value="Unassembled WGS sequence"/>
</dbReference>
<dbReference type="CDD" id="cd05016">
    <property type="entry name" value="SIS_PGI_2"/>
    <property type="match status" value="1"/>
</dbReference>
<comment type="catalytic activity">
    <reaction evidence="7 8">
        <text>alpha-D-glucose 6-phosphate = beta-D-fructose 6-phosphate</text>
        <dbReference type="Rhea" id="RHEA:11816"/>
        <dbReference type="ChEBI" id="CHEBI:57634"/>
        <dbReference type="ChEBI" id="CHEBI:58225"/>
        <dbReference type="EC" id="5.3.1.9"/>
    </reaction>
</comment>
<dbReference type="Pfam" id="PF00342">
    <property type="entry name" value="PGI"/>
    <property type="match status" value="1"/>
</dbReference>
<dbReference type="PANTHER" id="PTHR11469">
    <property type="entry name" value="GLUCOSE-6-PHOSPHATE ISOMERASE"/>
    <property type="match status" value="1"/>
</dbReference>
<comment type="caution">
    <text evidence="9">The sequence shown here is derived from an EMBL/GenBank/DDBJ whole genome shotgun (WGS) entry which is preliminary data.</text>
</comment>
<dbReference type="SUPFAM" id="SSF53697">
    <property type="entry name" value="SIS domain"/>
    <property type="match status" value="1"/>
</dbReference>
<dbReference type="NCBIfam" id="NF003016">
    <property type="entry name" value="PRK03868.1"/>
    <property type="match status" value="1"/>
</dbReference>
<comment type="similarity">
    <text evidence="2 8">Belongs to the GPI family.</text>
</comment>
<dbReference type="Gene3D" id="3.40.50.10490">
    <property type="entry name" value="Glucose-6-phosphate isomerase like protein, domain 1"/>
    <property type="match status" value="2"/>
</dbReference>
<dbReference type="EMBL" id="NXLX01000003">
    <property type="protein sequence ID" value="RDU74324.1"/>
    <property type="molecule type" value="Genomic_DNA"/>
</dbReference>
<dbReference type="PROSITE" id="PS00174">
    <property type="entry name" value="P_GLUCOSE_ISOMERASE_2"/>
    <property type="match status" value="1"/>
</dbReference>
<dbReference type="InterPro" id="IPR046348">
    <property type="entry name" value="SIS_dom_sf"/>
</dbReference>
<keyword evidence="4 8" id="KW-0312">Gluconeogenesis</keyword>
<dbReference type="GO" id="GO:0048029">
    <property type="term" value="F:monosaccharide binding"/>
    <property type="evidence" value="ECO:0007669"/>
    <property type="project" value="TreeGrafter"/>
</dbReference>
<dbReference type="PANTHER" id="PTHR11469:SF1">
    <property type="entry name" value="GLUCOSE-6-PHOSPHATE ISOMERASE"/>
    <property type="match status" value="1"/>
</dbReference>
<dbReference type="RefSeq" id="WP_115578619.1">
    <property type="nucleotide sequence ID" value="NZ_NXLX01000003.1"/>
</dbReference>
<dbReference type="OrthoDB" id="140919at2"/>
<evidence type="ECO:0000256" key="1">
    <source>
        <dbReference type="ARBA" id="ARBA00004926"/>
    </source>
</evidence>
<evidence type="ECO:0000256" key="5">
    <source>
        <dbReference type="ARBA" id="ARBA00023152"/>
    </source>
</evidence>
<dbReference type="GO" id="GO:0004347">
    <property type="term" value="F:glucose-6-phosphate isomerase activity"/>
    <property type="evidence" value="ECO:0007669"/>
    <property type="project" value="UniProtKB-EC"/>
</dbReference>
<dbReference type="GO" id="GO:0006094">
    <property type="term" value="P:gluconeogenesis"/>
    <property type="evidence" value="ECO:0007669"/>
    <property type="project" value="UniProtKB-KW"/>
</dbReference>
<keyword evidence="5 8" id="KW-0324">Glycolysis</keyword>
<evidence type="ECO:0000256" key="8">
    <source>
        <dbReference type="RuleBase" id="RU000612"/>
    </source>
</evidence>
<dbReference type="InterPro" id="IPR001672">
    <property type="entry name" value="G6P_Isomerase"/>
</dbReference>
<dbReference type="GO" id="GO:0005829">
    <property type="term" value="C:cytosol"/>
    <property type="evidence" value="ECO:0007669"/>
    <property type="project" value="TreeGrafter"/>
</dbReference>
<dbReference type="PROSITE" id="PS51463">
    <property type="entry name" value="P_GLUCOSE_ISOMERASE_3"/>
    <property type="match status" value="1"/>
</dbReference>
<evidence type="ECO:0000256" key="2">
    <source>
        <dbReference type="ARBA" id="ARBA00006604"/>
    </source>
</evidence>
<keyword evidence="10" id="KW-1185">Reference proteome</keyword>
<reference evidence="9 10" key="1">
    <citation type="submission" date="2018-04" db="EMBL/GenBank/DDBJ databases">
        <title>Novel Campyloabacter and Helicobacter Species and Strains.</title>
        <authorList>
            <person name="Mannion A.J."/>
            <person name="Shen Z."/>
            <person name="Fox J.G."/>
        </authorList>
    </citation>
    <scope>NUCLEOTIDE SEQUENCE [LARGE SCALE GENOMIC DNA]</scope>
    <source>
        <strain evidence="9 10">MIT 04-9362</strain>
    </source>
</reference>
<gene>
    <name evidence="9" type="ORF">CQA57_02265</name>
</gene>
<dbReference type="PRINTS" id="PR00662">
    <property type="entry name" value="G6PISOMERASE"/>
</dbReference>
<dbReference type="InterPro" id="IPR018189">
    <property type="entry name" value="Phosphoglucose_isomerase_CS"/>
</dbReference>
<evidence type="ECO:0000256" key="6">
    <source>
        <dbReference type="ARBA" id="ARBA00023235"/>
    </source>
</evidence>
<accession>A0A3D8JBV9</accession>
<sequence>MLNFTHFFDKNNYDNKLAKPSKEALDNVFSLIKQEKTLNKTGYYSLVHDYKALEDSLSFLKKHKNFLETIKNIVIIGIGGSSLGIKAIDGMLKHLPRRKNIKLRFLEHTDPIEIQKTLNKIQLTQTLFIAISKSGTTIETSSLLKFVIHKYKLLTPHNKKHLIIITDQDSPLSLFAKEYHFDFFEIDQNIGGRFSVLSTIGILPLTLLGYDTKELLEGAKKFQDNFFERKEEHVLQKAIFLAKNKERYPINILFSYSSVFKNFNAWYVQLWGESLGKIDIYGKKVGLTPISLIGSIDQHSFLQLITQGVMDKTVTFISLDQANYTKPKIPKLSLKYLESTDFVNNTSFAKLLSTQQIATMQTIQNENIPTDHIEINELCERSVGTLIIYFELLTSAAGAILNINTYNQPGVEFGKILLKKMF</sequence>
<evidence type="ECO:0000313" key="9">
    <source>
        <dbReference type="EMBL" id="RDU74324.1"/>
    </source>
</evidence>
<dbReference type="CDD" id="cd05015">
    <property type="entry name" value="SIS_PGI_1"/>
    <property type="match status" value="1"/>
</dbReference>
<dbReference type="UniPathway" id="UPA00109">
    <property type="reaction ID" value="UER00181"/>
</dbReference>
<proteinExistence type="inferred from homology"/>
<evidence type="ECO:0000256" key="7">
    <source>
        <dbReference type="ARBA" id="ARBA00029321"/>
    </source>
</evidence>
<evidence type="ECO:0000256" key="4">
    <source>
        <dbReference type="ARBA" id="ARBA00022432"/>
    </source>
</evidence>